<dbReference type="PANTHER" id="PTHR24045">
    <property type="match status" value="1"/>
</dbReference>
<sequence>MIPSGSRPGPPVKNKPRPRASCSPCCCLENDSRAMCAFGFCLGIILVIFVAAMVINPGVYNNNDQIDVVYTWVNGSDPRFLANLKVISAFLDKGSIDLSPQRYDDKLELKYSLRSLEVYAPWIRKVHIVTNGQIPNWISLFNPKLNIVQHKDIFENLEHLPTFSSPAIEFHLHKIRDITKRFIYFNDDTFLGKPVYYEDFHTVQKGYSIYLSWPIPPCAEDCPWMYVNDGQCDSQCYNPSCQMDGNDCVNAEKDEQGRLVQSKYDKYDVMETAVDGTTETIPKNILTSLNSSTHDIPRLVNNLNVGIVKSNRIKRRLRSAKSHSRKKRVKTVDAYGESLQYSNKVLNKRYGYKTRHVAAHAPILIDVPIMIAMSKAFKKEIYKTSSSRFRSPDDLQFAFTYYHYLMEETLQVSVGEIFDKFDTDKSKTWSDREIRTIMTKIYDLPLSYGTVEHFEWILSNCTNGDEEQNIPVPVDDRYSDSKLSVITRDMVLKCHLLGKLLKKQFGRKPKYNFEVINNAHFGDVTFKMLSSNVSDVAGQLDEIRRKPTKFVCLNDNLDASRVDDNEFVKTVLHDFYQSILPIPSESELSDYRNRFQYLDDFNNWRFERIAMRATVLGVFLSLCFYAIYLKMQQSNIGIVNVI</sequence>
<evidence type="ECO:0000256" key="2">
    <source>
        <dbReference type="ARBA" id="ARBA00022679"/>
    </source>
</evidence>
<evidence type="ECO:0000259" key="10">
    <source>
        <dbReference type="Pfam" id="PF17101"/>
    </source>
</evidence>
<evidence type="ECO:0000256" key="5">
    <source>
        <dbReference type="ARBA" id="ARBA00023180"/>
    </source>
</evidence>
<keyword evidence="4" id="KW-1015">Disulfide bond</keyword>
<dbReference type="Gene3D" id="3.30.300.320">
    <property type="match status" value="1"/>
</dbReference>
<feature type="domain" description="Stealth protein CR1 conserved region 1" evidence="10">
    <location>
        <begin position="65"/>
        <end position="84"/>
    </location>
</feature>
<feature type="region of interest" description="Disordered" evidence="6">
    <location>
        <begin position="1"/>
        <end position="20"/>
    </location>
</feature>
<evidence type="ECO:0000259" key="8">
    <source>
        <dbReference type="Pfam" id="PF00066"/>
    </source>
</evidence>
<evidence type="ECO:0000256" key="1">
    <source>
        <dbReference type="ARBA" id="ARBA00007583"/>
    </source>
</evidence>
<dbReference type="GeneID" id="108561151"/>
<keyword evidence="5" id="KW-0325">Glycoprotein</keyword>
<evidence type="ECO:0000256" key="6">
    <source>
        <dbReference type="SAM" id="MobiDB-lite"/>
    </source>
</evidence>
<evidence type="ECO:0000259" key="12">
    <source>
        <dbReference type="Pfam" id="PF17103"/>
    </source>
</evidence>
<evidence type="ECO:0000256" key="3">
    <source>
        <dbReference type="ARBA" id="ARBA00022737"/>
    </source>
</evidence>
<keyword evidence="2" id="KW-0808">Transferase</keyword>
<keyword evidence="7" id="KW-1133">Transmembrane helix</keyword>
<evidence type="ECO:0000313" key="14">
    <source>
        <dbReference type="RefSeq" id="XP_017774454.1"/>
    </source>
</evidence>
<dbReference type="Pfam" id="PF17101">
    <property type="entry name" value="Stealth_CR1"/>
    <property type="match status" value="1"/>
</dbReference>
<feature type="domain" description="Stealth protein CR4 conserved region 4" evidence="12">
    <location>
        <begin position="541"/>
        <end position="597"/>
    </location>
</feature>
<dbReference type="InterPro" id="IPR047141">
    <property type="entry name" value="Stealth"/>
</dbReference>
<feature type="transmembrane region" description="Helical" evidence="7">
    <location>
        <begin position="609"/>
        <end position="628"/>
    </location>
</feature>
<comment type="similarity">
    <text evidence="1">Belongs to the stealth family.</text>
</comment>
<dbReference type="Pfam" id="PF17102">
    <property type="entry name" value="Stealth_CR3"/>
    <property type="match status" value="1"/>
</dbReference>
<feature type="domain" description="LNR" evidence="8">
    <location>
        <begin position="217"/>
        <end position="248"/>
    </location>
</feature>
<dbReference type="InterPro" id="IPR031356">
    <property type="entry name" value="Stealth_CR4"/>
</dbReference>
<proteinExistence type="inferred from homology"/>
<accession>A0ABM1MIQ4</accession>
<name>A0ABM1MIQ4_NICVS</name>
<feature type="domain" description="Stealth protein CR2 conserved region 2" evidence="9">
    <location>
        <begin position="102"/>
        <end position="205"/>
    </location>
</feature>
<evidence type="ECO:0000256" key="7">
    <source>
        <dbReference type="SAM" id="Phobius"/>
    </source>
</evidence>
<organism evidence="13 14">
    <name type="scientific">Nicrophorus vespilloides</name>
    <name type="common">Boreal carrion beetle</name>
    <dbReference type="NCBI Taxonomy" id="110193"/>
    <lineage>
        <taxon>Eukaryota</taxon>
        <taxon>Metazoa</taxon>
        <taxon>Ecdysozoa</taxon>
        <taxon>Arthropoda</taxon>
        <taxon>Hexapoda</taxon>
        <taxon>Insecta</taxon>
        <taxon>Pterygota</taxon>
        <taxon>Neoptera</taxon>
        <taxon>Endopterygota</taxon>
        <taxon>Coleoptera</taxon>
        <taxon>Polyphaga</taxon>
        <taxon>Staphyliniformia</taxon>
        <taxon>Silphidae</taxon>
        <taxon>Nicrophorinae</taxon>
        <taxon>Nicrophorus</taxon>
    </lineage>
</organism>
<evidence type="ECO:0000313" key="13">
    <source>
        <dbReference type="Proteomes" id="UP000695000"/>
    </source>
</evidence>
<dbReference type="RefSeq" id="XP_017774454.1">
    <property type="nucleotide sequence ID" value="XM_017918965.1"/>
</dbReference>
<keyword evidence="3" id="KW-0677">Repeat</keyword>
<feature type="transmembrane region" description="Helical" evidence="7">
    <location>
        <begin position="37"/>
        <end position="55"/>
    </location>
</feature>
<dbReference type="InterPro" id="IPR021520">
    <property type="entry name" value="Stealth_CR2"/>
</dbReference>
<dbReference type="Pfam" id="PF11380">
    <property type="entry name" value="Stealth_CR2"/>
    <property type="match status" value="1"/>
</dbReference>
<dbReference type="Pfam" id="PF00066">
    <property type="entry name" value="Notch"/>
    <property type="match status" value="1"/>
</dbReference>
<keyword evidence="7" id="KW-0812">Transmembrane</keyword>
<dbReference type="InterPro" id="IPR000800">
    <property type="entry name" value="Notch_dom"/>
</dbReference>
<dbReference type="PANTHER" id="PTHR24045:SF0">
    <property type="entry name" value="N-ACETYLGLUCOSAMINE-1-PHOSPHOTRANSFERASE SUBUNITS ALPHA_BETA"/>
    <property type="match status" value="1"/>
</dbReference>
<protein>
    <submittedName>
        <fullName evidence="14">N-acetylglucosamine-1-phosphotransferase subunits alpha/beta</fullName>
    </submittedName>
</protein>
<feature type="domain" description="Stealth protein CR3 conserved region 3" evidence="11">
    <location>
        <begin position="359"/>
        <end position="407"/>
    </location>
</feature>
<keyword evidence="7" id="KW-0472">Membrane</keyword>
<keyword evidence="13" id="KW-1185">Reference proteome</keyword>
<gene>
    <name evidence="14" type="primary">LOC108561151</name>
</gene>
<dbReference type="Pfam" id="PF17103">
    <property type="entry name" value="Stealth_CR4"/>
    <property type="match status" value="1"/>
</dbReference>
<evidence type="ECO:0000259" key="9">
    <source>
        <dbReference type="Pfam" id="PF11380"/>
    </source>
</evidence>
<reference evidence="14" key="1">
    <citation type="submission" date="2025-08" db="UniProtKB">
        <authorList>
            <consortium name="RefSeq"/>
        </authorList>
    </citation>
    <scope>IDENTIFICATION</scope>
    <source>
        <tissue evidence="14">Whole Larva</tissue>
    </source>
</reference>
<evidence type="ECO:0000259" key="11">
    <source>
        <dbReference type="Pfam" id="PF17102"/>
    </source>
</evidence>
<evidence type="ECO:0000256" key="4">
    <source>
        <dbReference type="ARBA" id="ARBA00023157"/>
    </source>
</evidence>
<dbReference type="Proteomes" id="UP000695000">
    <property type="component" value="Unplaced"/>
</dbReference>
<dbReference type="InterPro" id="IPR031357">
    <property type="entry name" value="Stealth_CR3"/>
</dbReference>
<dbReference type="InterPro" id="IPR031358">
    <property type="entry name" value="Stealth_CR1"/>
</dbReference>